<dbReference type="InterPro" id="IPR036322">
    <property type="entry name" value="WD40_repeat_dom_sf"/>
</dbReference>
<keyword evidence="5" id="KW-1185">Reference proteome</keyword>
<dbReference type="Pfam" id="PF12234">
    <property type="entry name" value="Rav1p_C"/>
    <property type="match status" value="1"/>
</dbReference>
<dbReference type="Gene3D" id="2.130.10.10">
    <property type="entry name" value="YVTN repeat-like/Quinoprotein amine dehydrogenase"/>
    <property type="match status" value="3"/>
</dbReference>
<dbReference type="Pfam" id="PF00400">
    <property type="entry name" value="WD40"/>
    <property type="match status" value="1"/>
</dbReference>
<reference evidence="4 5" key="1">
    <citation type="submission" date="2018-04" db="EMBL/GenBank/DDBJ databases">
        <authorList>
            <person name="Vogel A."/>
        </authorList>
    </citation>
    <scope>NUCLEOTIDE SEQUENCE [LARGE SCALE GENOMIC DNA]</scope>
</reference>
<keyword evidence="1" id="KW-0853">WD repeat</keyword>
<proteinExistence type="predicted"/>
<evidence type="ECO:0000313" key="5">
    <source>
        <dbReference type="Proteomes" id="UP000595140"/>
    </source>
</evidence>
<dbReference type="OrthoDB" id="342131at2759"/>
<dbReference type="EMBL" id="OOIL02002277">
    <property type="protein sequence ID" value="VFQ82014.1"/>
    <property type="molecule type" value="Genomic_DNA"/>
</dbReference>
<dbReference type="PROSITE" id="PS50294">
    <property type="entry name" value="WD_REPEATS_REGION"/>
    <property type="match status" value="1"/>
</dbReference>
<dbReference type="InterPro" id="IPR022033">
    <property type="entry name" value="Rav1p_C"/>
</dbReference>
<feature type="repeat" description="WD" evidence="1">
    <location>
        <begin position="2418"/>
        <end position="2459"/>
    </location>
</feature>
<name>A0A484M0T7_9ASTE</name>
<dbReference type="GO" id="GO:0007035">
    <property type="term" value="P:vacuolar acidification"/>
    <property type="evidence" value="ECO:0007669"/>
    <property type="project" value="TreeGrafter"/>
</dbReference>
<dbReference type="InterPro" id="IPR052208">
    <property type="entry name" value="DmX-like/RAVE_component"/>
</dbReference>
<evidence type="ECO:0000259" key="3">
    <source>
        <dbReference type="Pfam" id="PF12234"/>
    </source>
</evidence>
<dbReference type="Proteomes" id="UP000595140">
    <property type="component" value="Unassembled WGS sequence"/>
</dbReference>
<feature type="region of interest" description="Disordered" evidence="2">
    <location>
        <begin position="2382"/>
        <end position="2404"/>
    </location>
</feature>
<dbReference type="PROSITE" id="PS50082">
    <property type="entry name" value="WD_REPEATS_2"/>
    <property type="match status" value="1"/>
</dbReference>
<accession>A0A484M0T7</accession>
<gene>
    <name evidence="4" type="ORF">CCAM_LOCUS23790</name>
</gene>
<protein>
    <recommendedName>
        <fullName evidence="3">RAVE complex protein Rav1 C-terminal domain-containing protein</fullName>
    </recommendedName>
</protein>
<dbReference type="GO" id="GO:0043291">
    <property type="term" value="C:RAVE complex"/>
    <property type="evidence" value="ECO:0007669"/>
    <property type="project" value="TreeGrafter"/>
</dbReference>
<dbReference type="SUPFAM" id="SSF50998">
    <property type="entry name" value="Quinoprotein alcohol dehydrogenase-like"/>
    <property type="match status" value="1"/>
</dbReference>
<evidence type="ECO:0000256" key="2">
    <source>
        <dbReference type="SAM" id="MobiDB-lite"/>
    </source>
</evidence>
<evidence type="ECO:0000256" key="1">
    <source>
        <dbReference type="PROSITE-ProRule" id="PRU00221"/>
    </source>
</evidence>
<dbReference type="PANTHER" id="PTHR13950">
    <property type="entry name" value="RABCONNECTIN-RELATED"/>
    <property type="match status" value="1"/>
</dbReference>
<feature type="domain" description="RAVE complex protein Rav1 C-terminal" evidence="3">
    <location>
        <begin position="757"/>
        <end position="1411"/>
    </location>
</feature>
<dbReference type="InterPro" id="IPR015943">
    <property type="entry name" value="WD40/YVTN_repeat-like_dom_sf"/>
</dbReference>
<dbReference type="FunFam" id="2.130.10.10:FF:001240">
    <property type="entry name" value="Transducin family protein / WD-40 repeat family protein"/>
    <property type="match status" value="1"/>
</dbReference>
<dbReference type="SMART" id="SM00320">
    <property type="entry name" value="WD40"/>
    <property type="match status" value="9"/>
</dbReference>
<evidence type="ECO:0000313" key="4">
    <source>
        <dbReference type="EMBL" id="VFQ82014.1"/>
    </source>
</evidence>
<sequence length="2519" mass="280172">MLCRTMEDGSTTAPSAWRVDIGDRLPLRLAKSEIIPPAPNRSKSGSEFEPAIDWLLDFAGYSWIAYGASSLLVITHLPNPLQERETAIGSILRQVFELSADGTGTVSAVAWSPATPSSGDLAASLDNCIGLFSFQPLASSSSFCWSQTTVLVQPAKVDAIKWTGSGDGIVSAGMEIVLWQKKERSWEMAWKFKPEVPQILVSATWSIEGPLATAPLHGLQVEDTDFHICKDKKSVLVCQGDKDSRLAHAVLPHPQPVSMIQWRPSVSLESNKDGRIFKRLLLLTCCLDGAVRLWSDMDDGRLKKLFKKNDRKVTGLSFQVVAVVEVNQPLIGKLGCDIFVRWTTDIDGVVNIRGKTDFYSAFEKDQHDKVGKCEWLIAHGPRNNLTLWTVHCLDDIAPVRFPRITLWNSKEINYPEVNSKGLVLNNVFIMRNQIFGPPIICSWIELLPCNSLAWIHLYSSRSTVEEKGSSRSSIEDGSSDKCQSDILSFCSRGISNADSHWDTILQVAVHPCSFEFELAVALGTNGMLQFWRFSATSDGVMPTLSPSWKCSEKSYVQQCHSGFSCLNWGPAISDEEWVLFVGHCDGVDIYIVTSRNAEKRLMCHNICTVPLLNEGHEEGPNTVCSISLPSTGNGMSVYNNFLLLSVWKGATQAVSWKISLHHYDSSRMSCNCNFGMPSNVENSMCGFKSSCSGKRYCVSVEPCSSRFPAPYNHELVSSFAVHCPTSNVLSMTQDSVNEKSSTPSTYHMITGCSDGSLKFWRSMLGKSLDSQWDLVGMLCTHCGPVLAISSSSCGRKIATISKVDKATTSNLQIWECVHLVDEGTFILEDTLCLDAEVVALNWLTIGNGHLLLGVCTSNRLQVYGQRRCGGHFIMKPDKYLEGSIWVCIAESHTKAIIHDFIWGPKATIVVVHEEYFSLYSRLLFLKDCKRQSIIFEQINGDSCCNGSDKVSPRSSCDGFDDGQQCSFRSPMKMNLVHEIIHNVNVRSSEKECNSLTNIGIWSMLELVEILGGPVPVIHPDALLVNLLSGHWKRLHVALECLTEHISCKRKSKRSCYQNFGCFTIPVPLSNYLEGSTLQSSADKSFQWSGDIASSKAQGPYQSVSSLGSDETHTSSTRSDMLSIIESVDKLSKCTIMSSTEMMHCRAAITLLQEISDTDMASPYGSLDGPGRRFWVAMRFQQLYFVERYHRSPLVGELVAQSALIGWAFHSACQETLFDSLISNDPSWQEMRDLGIGFWFTNVTQLRSKMEKLAKQQYFKNRDPKACTLLYIALNRIQVLTGLFKISKDETDKPLAGFLSRNFQEDINKAAALKNAYVLLSKHKLELAVAFFLLGGDMTSAVTVCVKNLRDEQLALVICHLVEGYGGPLEHFIVMKLLLPSAVAKGDYWLASFLEWILGNYSQSYLRMLAVQMEPRRNKYFLSSHQDAFLDPSIGQYCLMLSAKTCMRHAIGDKNAAALGKWAILMCATALSRCGLPLEALECLSSSLNIFGSSTLGNIPHNADSEPLNVGLLELLLNKSMSNWISDNVAFDVRSHSRLDFAMQYISELLKKHPCWVDVNTRHLQAYTYTDPEYHDCNRLLDTFQGELMKTVSCFQQKFSMNSIDLMNMIFLALSNNSLDCIGYSLLQNYNSKYTSDEQESFGICFQDAPLRKRLLKAAEEVPHALSRFIIVCGMSYFYPESYAGRDDVASTHGFGLIKPLEFYKWSFIWSLWWLREMMVLFFLSLKHAFSRNHFTVLNICEIFLYFSSFWVQRNLRGLTMILTPLIVACDDGYASHEINLEDLLETLIQNSKTMTYDTPSVDAASLHINDGKLHKEVVDLLLSVPNERRRQTMGLSLWGTVSNSLENQLRIIHPEPRGCIFDPQKPLSSSILEGTFQVDMLSILARLLKETCGHISAYCEKQLASLMLEGVSRSVPLSHEYKYLAKNSDHIIDSVDIMSNEDELSSPKMFWTLCTELLKVKGDFLQEHANLLKFFTQKSLNEWHDVYPNIIRDCEAEEAFEKEDRLDSPSSAAGSPLACLSPNDHPFLNSGGKYPDHREQIFPFNNPKEICRRNGELLEALCINSVDGCQTALASNRKGIIFFNWEDRLSYVDKSDYLWAKADWPCSDWAGDEATSTTSHVSPVLGMRKKTPLQELGGATIGVGSLTIPKKEFTSSVTFGVPGYAGITSGIGWGFQEDFDECVNLPVTAENIRTRAFSTHPSRPLFLVGSSNTHTYLWEFGKDRATAAYGVLPATNVHPPYALASISSVQFDHCGQRFATAASDGMVSTWQLEVGGRSNIHPTESSICFKNYTSDVTYVTASGSIIAAAGYSSSGVNVVVWDTLAPPATSQASIMCHEGGAHSLSVFDNDVGSGSISPLIVTGGKGGDVGLHDFRYIATGRAKKHKHSDTSEQSVHSTADMHKKSGDQNRNGMLWYIPKAHTGSITKICTIPNTSFFLTGSKDGDAKLWDAKRARLVYHWPKLHERHTFLQPTSRGFGGVIRAGITDIQIVSHGFVSCGGDGSVTLVTVKEDMKHARIR</sequence>
<dbReference type="SUPFAM" id="SSF50978">
    <property type="entry name" value="WD40 repeat-like"/>
    <property type="match status" value="2"/>
</dbReference>
<dbReference type="PANTHER" id="PTHR13950:SF9">
    <property type="entry name" value="RABCONNECTIN-3A"/>
    <property type="match status" value="1"/>
</dbReference>
<dbReference type="InterPro" id="IPR011047">
    <property type="entry name" value="Quinoprotein_ADH-like_sf"/>
</dbReference>
<dbReference type="InterPro" id="IPR001680">
    <property type="entry name" value="WD40_rpt"/>
</dbReference>
<organism evidence="4 5">
    <name type="scientific">Cuscuta campestris</name>
    <dbReference type="NCBI Taxonomy" id="132261"/>
    <lineage>
        <taxon>Eukaryota</taxon>
        <taxon>Viridiplantae</taxon>
        <taxon>Streptophyta</taxon>
        <taxon>Embryophyta</taxon>
        <taxon>Tracheophyta</taxon>
        <taxon>Spermatophyta</taxon>
        <taxon>Magnoliopsida</taxon>
        <taxon>eudicotyledons</taxon>
        <taxon>Gunneridae</taxon>
        <taxon>Pentapetalae</taxon>
        <taxon>asterids</taxon>
        <taxon>lamiids</taxon>
        <taxon>Solanales</taxon>
        <taxon>Convolvulaceae</taxon>
        <taxon>Cuscuteae</taxon>
        <taxon>Cuscuta</taxon>
        <taxon>Cuscuta subgen. Grammica</taxon>
        <taxon>Cuscuta sect. Cleistogrammica</taxon>
    </lineage>
</organism>